<dbReference type="GO" id="GO:0004497">
    <property type="term" value="F:monooxygenase activity"/>
    <property type="evidence" value="ECO:0007669"/>
    <property type="project" value="InterPro"/>
</dbReference>
<dbReference type="PANTHER" id="PTHR24305:SF232">
    <property type="entry name" value="P450, PUTATIVE (EUROFUNG)-RELATED"/>
    <property type="match status" value="1"/>
</dbReference>
<dbReference type="Proteomes" id="UP000779574">
    <property type="component" value="Unassembled WGS sequence"/>
</dbReference>
<dbReference type="GO" id="GO:0020037">
    <property type="term" value="F:heme binding"/>
    <property type="evidence" value="ECO:0007669"/>
    <property type="project" value="InterPro"/>
</dbReference>
<gene>
    <name evidence="5" type="ORF">KCU76_g13673</name>
</gene>
<organism evidence="5 6">
    <name type="scientific">Aureobasidium melanogenum</name>
    <name type="common">Aureobasidium pullulans var. melanogenum</name>
    <dbReference type="NCBI Taxonomy" id="46634"/>
    <lineage>
        <taxon>Eukaryota</taxon>
        <taxon>Fungi</taxon>
        <taxon>Dikarya</taxon>
        <taxon>Ascomycota</taxon>
        <taxon>Pezizomycotina</taxon>
        <taxon>Dothideomycetes</taxon>
        <taxon>Dothideomycetidae</taxon>
        <taxon>Dothideales</taxon>
        <taxon>Saccotheciaceae</taxon>
        <taxon>Aureobasidium</taxon>
    </lineage>
</organism>
<dbReference type="SUPFAM" id="SSF48264">
    <property type="entry name" value="Cytochrome P450"/>
    <property type="match status" value="1"/>
</dbReference>
<evidence type="ECO:0000256" key="1">
    <source>
        <dbReference type="ARBA" id="ARBA00001971"/>
    </source>
</evidence>
<evidence type="ECO:0000313" key="6">
    <source>
        <dbReference type="Proteomes" id="UP000779574"/>
    </source>
</evidence>
<name>A0A9P8E7I0_AURME</name>
<dbReference type="PANTHER" id="PTHR24305">
    <property type="entry name" value="CYTOCHROME P450"/>
    <property type="match status" value="1"/>
</dbReference>
<evidence type="ECO:0000313" key="5">
    <source>
        <dbReference type="EMBL" id="KAG9682618.1"/>
    </source>
</evidence>
<comment type="similarity">
    <text evidence="2">Belongs to the cytochrome P450 family.</text>
</comment>
<dbReference type="InterPro" id="IPR001128">
    <property type="entry name" value="Cyt_P450"/>
</dbReference>
<sequence>MTLSHLTALFGGVVLSETMKLLNHYGYHNDLFKPLENCVELITGILMSFFASRFWEDSSSILASIASSVAFAACGVLLDVLFRSTQRSPVSQSEQRIACFRTANAAECREIVKSGTGPTAPKNTLSALEARARPNQRLKLAFGIDSCFTSSDERSCKSFRAYVEKLLYVDEKEWVNFAATARDTAKEALDGGNGDTASLFGVVQLLTLKTMLRVLWPDHDLKQSTNEQIATLAHEVNMQWLRSKERNSNDDPSCLFDEQTSLKDAVRAVFPDWNEDDGNENPCNFILPGYETMWRVVLRCFIEVKARNHHHAMLWNYALWKFLRQPTKQALERPLMEVQNRLAAIHIAQEALRLYPPTRRIYREHRSADGQKTTVSADIEAMQRDPSIWHNQPNIFNPERWIGIEDGHAKGYMPFGVSPFNCPAKRWKNVPMPFGLSMIALLVAALLETTDKWEVQGDFPDKAWPLGTDREAYGAAVLRRKGL</sequence>
<comment type="cofactor">
    <cofactor evidence="1">
        <name>heme</name>
        <dbReference type="ChEBI" id="CHEBI:30413"/>
    </cofactor>
</comment>
<dbReference type="AlphaFoldDB" id="A0A9P8E7I0"/>
<protein>
    <recommendedName>
        <fullName evidence="7">Cytochrome P450</fullName>
    </recommendedName>
</protein>
<dbReference type="OrthoDB" id="10029320at2759"/>
<keyword evidence="3" id="KW-0479">Metal-binding</keyword>
<evidence type="ECO:0000256" key="3">
    <source>
        <dbReference type="ARBA" id="ARBA00022723"/>
    </source>
</evidence>
<evidence type="ECO:0000256" key="2">
    <source>
        <dbReference type="ARBA" id="ARBA00010617"/>
    </source>
</evidence>
<dbReference type="Gene3D" id="1.10.630.10">
    <property type="entry name" value="Cytochrome P450"/>
    <property type="match status" value="1"/>
</dbReference>
<dbReference type="InterPro" id="IPR050121">
    <property type="entry name" value="Cytochrome_P450_monoxygenase"/>
</dbReference>
<accession>A0A9P8E7I0</accession>
<dbReference type="GO" id="GO:0016705">
    <property type="term" value="F:oxidoreductase activity, acting on paired donors, with incorporation or reduction of molecular oxygen"/>
    <property type="evidence" value="ECO:0007669"/>
    <property type="project" value="InterPro"/>
</dbReference>
<reference evidence="5" key="2">
    <citation type="submission" date="2021-08" db="EMBL/GenBank/DDBJ databases">
        <authorList>
            <person name="Gostincar C."/>
            <person name="Sun X."/>
            <person name="Song Z."/>
            <person name="Gunde-Cimerman N."/>
        </authorList>
    </citation>
    <scope>NUCLEOTIDE SEQUENCE</scope>
    <source>
        <strain evidence="5">EXF-9911</strain>
    </source>
</reference>
<dbReference type="EMBL" id="JAHFXF010000778">
    <property type="protein sequence ID" value="KAG9682618.1"/>
    <property type="molecule type" value="Genomic_DNA"/>
</dbReference>
<comment type="caution">
    <text evidence="5">The sequence shown here is derived from an EMBL/GenBank/DDBJ whole genome shotgun (WGS) entry which is preliminary data.</text>
</comment>
<reference evidence="5" key="1">
    <citation type="journal article" date="2021" name="J Fungi (Basel)">
        <title>Virulence traits and population genomics of the black yeast Aureobasidium melanogenum.</title>
        <authorList>
            <person name="Cernosa A."/>
            <person name="Sun X."/>
            <person name="Gostincar C."/>
            <person name="Fang C."/>
            <person name="Gunde-Cimerman N."/>
            <person name="Song Z."/>
        </authorList>
    </citation>
    <scope>NUCLEOTIDE SEQUENCE</scope>
    <source>
        <strain evidence="5">EXF-9911</strain>
    </source>
</reference>
<evidence type="ECO:0008006" key="7">
    <source>
        <dbReference type="Google" id="ProtNLM"/>
    </source>
</evidence>
<dbReference type="Pfam" id="PF00067">
    <property type="entry name" value="p450"/>
    <property type="match status" value="1"/>
</dbReference>
<dbReference type="InterPro" id="IPR036396">
    <property type="entry name" value="Cyt_P450_sf"/>
</dbReference>
<dbReference type="GO" id="GO:0005506">
    <property type="term" value="F:iron ion binding"/>
    <property type="evidence" value="ECO:0007669"/>
    <property type="project" value="InterPro"/>
</dbReference>
<keyword evidence="4" id="KW-0408">Iron</keyword>
<feature type="non-terminal residue" evidence="5">
    <location>
        <position position="483"/>
    </location>
</feature>
<proteinExistence type="inferred from homology"/>
<evidence type="ECO:0000256" key="4">
    <source>
        <dbReference type="ARBA" id="ARBA00023004"/>
    </source>
</evidence>